<proteinExistence type="predicted"/>
<evidence type="ECO:0000313" key="4">
    <source>
        <dbReference type="EMBL" id="KPN31197.1"/>
    </source>
</evidence>
<evidence type="ECO:0000313" key="5">
    <source>
        <dbReference type="Proteomes" id="UP000050535"/>
    </source>
</evidence>
<dbReference type="AlphaFoldDB" id="A0A0P7GPX8"/>
<reference evidence="5" key="1">
    <citation type="submission" date="2013-11" db="EMBL/GenBank/DDBJ databases">
        <authorList>
            <person name="Hoang H.T."/>
            <person name="Killian M.L."/>
            <person name="Madson D.M."/>
            <person name="Arruda P.H.E."/>
            <person name="Sun D."/>
            <person name="Schwartz K.J."/>
            <person name="Yoon K."/>
        </authorList>
    </citation>
    <scope>NUCLEOTIDE SEQUENCE [LARGE SCALE GENOMIC DNA]</scope>
    <source>
        <strain evidence="5">CDK2</strain>
    </source>
</reference>
<feature type="transmembrane region" description="Helical" evidence="1">
    <location>
        <begin position="41"/>
        <end position="58"/>
    </location>
</feature>
<protein>
    <submittedName>
        <fullName evidence="4">Putative membrane protein</fullName>
    </submittedName>
</protein>
<dbReference type="PATRIC" id="fig|699431.3.peg.1991"/>
<dbReference type="Pfam" id="PF09922">
    <property type="entry name" value="LiaF-like_C"/>
    <property type="match status" value="1"/>
</dbReference>
<dbReference type="InterPro" id="IPR024425">
    <property type="entry name" value="LiaF-like_C"/>
</dbReference>
<accession>A0A0P7GPX8</accession>
<evidence type="ECO:0000259" key="3">
    <source>
        <dbReference type="Pfam" id="PF22570"/>
    </source>
</evidence>
<dbReference type="InterPro" id="IPR054331">
    <property type="entry name" value="LiaF_TM"/>
</dbReference>
<evidence type="ECO:0000259" key="2">
    <source>
        <dbReference type="Pfam" id="PF09922"/>
    </source>
</evidence>
<organism evidence="4 5">
    <name type="scientific">Halolamina pelagica</name>
    <dbReference type="NCBI Taxonomy" id="699431"/>
    <lineage>
        <taxon>Archaea</taxon>
        <taxon>Methanobacteriati</taxon>
        <taxon>Methanobacteriota</taxon>
        <taxon>Stenosarchaea group</taxon>
        <taxon>Halobacteria</taxon>
        <taxon>Halobacteriales</taxon>
        <taxon>Haloferacaceae</taxon>
    </lineage>
</organism>
<gene>
    <name evidence="4" type="ORF">SY89_01940</name>
</gene>
<feature type="domain" description="LiaF transmembrane" evidence="3">
    <location>
        <begin position="16"/>
        <end position="112"/>
    </location>
</feature>
<feature type="transmembrane region" description="Helical" evidence="1">
    <location>
        <begin position="65"/>
        <end position="85"/>
    </location>
</feature>
<dbReference type="STRING" id="699431.SY89_01940"/>
<feature type="transmembrane region" description="Helical" evidence="1">
    <location>
        <begin position="91"/>
        <end position="109"/>
    </location>
</feature>
<keyword evidence="1" id="KW-0812">Transmembrane</keyword>
<comment type="caution">
    <text evidence="4">The sequence shown here is derived from an EMBL/GenBank/DDBJ whole genome shotgun (WGS) entry which is preliminary data.</text>
</comment>
<keyword evidence="1" id="KW-1133">Transmembrane helix</keyword>
<dbReference type="PANTHER" id="PTHR40763">
    <property type="entry name" value="MEMBRANE PROTEIN-RELATED"/>
    <property type="match status" value="1"/>
</dbReference>
<dbReference type="Proteomes" id="UP000050535">
    <property type="component" value="Unassembled WGS sequence"/>
</dbReference>
<keyword evidence="1" id="KW-0472">Membrane</keyword>
<dbReference type="PANTHER" id="PTHR40763:SF5">
    <property type="entry name" value="MEMBRANE PROTEIN"/>
    <property type="match status" value="1"/>
</dbReference>
<feature type="domain" description="Cell wall-active antibiotics response LiaF-like C-terminal" evidence="2">
    <location>
        <begin position="129"/>
        <end position="213"/>
    </location>
</feature>
<sequence>MASSNRSRRVPTGQLLFGGIIVLTGVLLLLETTGVVSTRDALLYVPSLFVLVGVWSLLQSRLRNLVGPVVLIGVAGAWQLVVLDYTTVDDVVAFWPVLVIVFGLSVLLGQYRSAVRETNDDYTNSFVAFGGVEKRNTSTQFTGGDLTAIFGGTELDLRDAAIADRPAQVNAVALFGGVDVVVPREWNVRLDVLPVLGGASDDRARAEHRNEDVDLVVSGFAAFGGVTITD</sequence>
<keyword evidence="5" id="KW-1185">Reference proteome</keyword>
<dbReference type="OrthoDB" id="253168at2157"/>
<dbReference type="EMBL" id="LGUC01000001">
    <property type="protein sequence ID" value="KPN31197.1"/>
    <property type="molecule type" value="Genomic_DNA"/>
</dbReference>
<name>A0A0P7GPX8_9EURY</name>
<feature type="transmembrane region" description="Helical" evidence="1">
    <location>
        <begin position="12"/>
        <end position="29"/>
    </location>
</feature>
<dbReference type="Pfam" id="PF22570">
    <property type="entry name" value="LiaF-TM"/>
    <property type="match status" value="1"/>
</dbReference>
<evidence type="ECO:0000256" key="1">
    <source>
        <dbReference type="SAM" id="Phobius"/>
    </source>
</evidence>
<dbReference type="RefSeq" id="WP_054583903.1">
    <property type="nucleotide sequence ID" value="NZ_LGUC01000001.1"/>
</dbReference>